<reference evidence="3 4" key="1">
    <citation type="submission" date="2018-12" db="EMBL/GenBank/DDBJ databases">
        <authorList>
            <consortium name="Pathogen Informatics"/>
        </authorList>
    </citation>
    <scope>NUCLEOTIDE SEQUENCE [LARGE SCALE GENOMIC DNA]</scope>
    <source>
        <strain evidence="3 4">NCTC11636</strain>
    </source>
</reference>
<keyword evidence="1" id="KW-0472">Membrane</keyword>
<name>A0A448HI25_9ACTO</name>
<evidence type="ECO:0000259" key="2">
    <source>
        <dbReference type="Pfam" id="PF07811"/>
    </source>
</evidence>
<evidence type="ECO:0000313" key="4">
    <source>
        <dbReference type="Proteomes" id="UP000266895"/>
    </source>
</evidence>
<proteinExistence type="predicted"/>
<dbReference type="OrthoDB" id="5187619at2"/>
<dbReference type="RefSeq" id="WP_126382835.1">
    <property type="nucleotide sequence ID" value="NZ_LR134350.1"/>
</dbReference>
<dbReference type="Pfam" id="PF07811">
    <property type="entry name" value="TadE"/>
    <property type="match status" value="1"/>
</dbReference>
<accession>A0A448HI25</accession>
<protein>
    <submittedName>
        <fullName evidence="3">TadE-like protein</fullName>
    </submittedName>
</protein>
<evidence type="ECO:0000256" key="1">
    <source>
        <dbReference type="SAM" id="Phobius"/>
    </source>
</evidence>
<keyword evidence="1" id="KW-0812">Transmembrane</keyword>
<gene>
    <name evidence="3" type="ORF">NCTC11636_01820</name>
</gene>
<evidence type="ECO:0000313" key="3">
    <source>
        <dbReference type="EMBL" id="VEG28984.1"/>
    </source>
</evidence>
<dbReference type="AlphaFoldDB" id="A0A448HI25"/>
<organism evidence="3 4">
    <name type="scientific">Actinomyces howellii</name>
    <dbReference type="NCBI Taxonomy" id="52771"/>
    <lineage>
        <taxon>Bacteria</taxon>
        <taxon>Bacillati</taxon>
        <taxon>Actinomycetota</taxon>
        <taxon>Actinomycetes</taxon>
        <taxon>Actinomycetales</taxon>
        <taxon>Actinomycetaceae</taxon>
        <taxon>Actinomyces</taxon>
    </lineage>
</organism>
<sequence>MRSLAGRLRARQETGASSVELLVFFPLLLLIVLITIQVALSWYGNEVAMSTAREVAREVRGGGSPSAAEADGITYARQVGVKALTDVDVDVVVTGQEVTVTVSGESMDIVAGLAPRVSASVTSELETFREDT</sequence>
<dbReference type="InterPro" id="IPR012495">
    <property type="entry name" value="TadE-like_dom"/>
</dbReference>
<dbReference type="Proteomes" id="UP000266895">
    <property type="component" value="Chromosome"/>
</dbReference>
<feature type="transmembrane region" description="Helical" evidence="1">
    <location>
        <begin position="21"/>
        <end position="43"/>
    </location>
</feature>
<dbReference type="EMBL" id="LR134350">
    <property type="protein sequence ID" value="VEG28984.1"/>
    <property type="molecule type" value="Genomic_DNA"/>
</dbReference>
<keyword evidence="4" id="KW-1185">Reference proteome</keyword>
<feature type="domain" description="TadE-like" evidence="2">
    <location>
        <begin position="15"/>
        <end position="57"/>
    </location>
</feature>
<keyword evidence="1" id="KW-1133">Transmembrane helix</keyword>
<dbReference type="KEGG" id="ahw:NCTC11636_01820"/>